<organism evidence="2 3">
    <name type="scientific">Reinekea forsetii</name>
    <dbReference type="NCBI Taxonomy" id="1336806"/>
    <lineage>
        <taxon>Bacteria</taxon>
        <taxon>Pseudomonadati</taxon>
        <taxon>Pseudomonadota</taxon>
        <taxon>Gammaproteobacteria</taxon>
        <taxon>Oceanospirillales</taxon>
        <taxon>Saccharospirillaceae</taxon>
        <taxon>Reinekea</taxon>
    </lineage>
</organism>
<sequence length="731" mass="79619">MTTLTDVQEAERKADAAEENLSTSAADHASQTYIALGQTAIDLRLEANTLRTQYHTAAGNLFDLDVEEAFYISSTYGDLQPRQRVSKTNLSSVALAEAHFNTQEGDRYYWSSGNTYTFGGGHDYAFCNSYSVTMSAKTTEDNSNFKSWDGSFPYDIYSPKKDEKPALRMSSYETDFADLPDAYKIDTPIPDFFIREPNDQVNFEDNGVGKNIGHTYGYQLGDTYGIQLSKNTHNVTAVDRAHSFESVGISENHSHVGIDANFAAHGLDVELGVKAMGFDFGLTGMAFDIGYTGASFNYSYKLVDITYEKSVNSYQILDRPEFRLSDKNIRLLTTTKAETIAGETIVLQVEDPKSTLMLKPATILGQDSESLGDLVFFQRLWKSIFGSAKLIEKAFEDVLKDTNFNSVRDADHLEGRSSNYSRLDVDLNSVGVASYDSRPGGTFAELVVNSGRSVIELNIRDASSKLRQNVKNTTQLFDITKGICYVTHFENMDANFIGKMWVAKSATLGDDAGKGIQKNSGGIYVQKIKDHYATLNLDVEGDVIDLRMQTGPTKFAELKLDSQENIIDLRTQAGSDHFSELTLDSKENIIELSAQKAAKTGVLQQLDGAKGTYKVLINGNSSSFELAQKKAALKVKDVDLKFASGKAELTAAKGIELDSAKTIKLAASTKVDVNGSTFTKSSVKIPSGSVSIGSAASNVKISSSGLTVTGAKVGFTAKAMLQLSGGIIKLG</sequence>
<proteinExistence type="predicted"/>
<protein>
    <submittedName>
        <fullName evidence="2">Uncharacterized protein</fullName>
    </submittedName>
</protein>
<dbReference type="EMBL" id="CP011797">
    <property type="protein sequence ID" value="ATX75324.1"/>
    <property type="molecule type" value="Genomic_DNA"/>
</dbReference>
<dbReference type="OrthoDB" id="9762420at2"/>
<evidence type="ECO:0000256" key="1">
    <source>
        <dbReference type="SAM" id="MobiDB-lite"/>
    </source>
</evidence>
<evidence type="ECO:0000313" key="3">
    <source>
        <dbReference type="Proteomes" id="UP000229757"/>
    </source>
</evidence>
<gene>
    <name evidence="2" type="ORF">REIFOR_00147</name>
</gene>
<feature type="region of interest" description="Disordered" evidence="1">
    <location>
        <begin position="1"/>
        <end position="24"/>
    </location>
</feature>
<dbReference type="RefSeq" id="WP_100255740.1">
    <property type="nucleotide sequence ID" value="NZ_CP011797.1"/>
</dbReference>
<dbReference type="AlphaFoldDB" id="A0A2K8KPP9"/>
<name>A0A2K8KPP9_9GAMM</name>
<dbReference type="KEGG" id="rfo:REIFOR_00147"/>
<dbReference type="Proteomes" id="UP000229757">
    <property type="component" value="Chromosome"/>
</dbReference>
<evidence type="ECO:0000313" key="2">
    <source>
        <dbReference type="EMBL" id="ATX75324.1"/>
    </source>
</evidence>
<reference evidence="2 3" key="1">
    <citation type="journal article" date="2017" name="Environ. Microbiol.">
        <title>Genomic and physiological analyses of 'Reinekea forsetii' reveal a versatile opportunistic lifestyle during spring algae blooms.</title>
        <authorList>
            <person name="Avci B."/>
            <person name="Hahnke R.L."/>
            <person name="Chafee M."/>
            <person name="Fischer T."/>
            <person name="Gruber-Vodicka H."/>
            <person name="Tegetmeyer H.E."/>
            <person name="Harder J."/>
            <person name="Fuchs B.M."/>
            <person name="Amann R.I."/>
            <person name="Teeling H."/>
        </authorList>
    </citation>
    <scope>NUCLEOTIDE SEQUENCE [LARGE SCALE GENOMIC DNA]</scope>
    <source>
        <strain evidence="2 3">Hel1_31_D35</strain>
    </source>
</reference>
<accession>A0A2K8KPP9</accession>
<keyword evidence="3" id="KW-1185">Reference proteome</keyword>